<evidence type="ECO:0000256" key="2">
    <source>
        <dbReference type="ARBA" id="ARBA00004824"/>
    </source>
</evidence>
<evidence type="ECO:0000256" key="8">
    <source>
        <dbReference type="ARBA" id="ARBA00048798"/>
    </source>
</evidence>
<comment type="catalytic activity">
    <reaction evidence="9">
        <text>L-leucine + 2-oxoglutarate = 4-methyl-2-oxopentanoate + L-glutamate</text>
        <dbReference type="Rhea" id="RHEA:18321"/>
        <dbReference type="ChEBI" id="CHEBI:16810"/>
        <dbReference type="ChEBI" id="CHEBI:17865"/>
        <dbReference type="ChEBI" id="CHEBI:29985"/>
        <dbReference type="ChEBI" id="CHEBI:57427"/>
        <dbReference type="EC" id="2.6.1.42"/>
    </reaction>
</comment>
<dbReference type="EMBL" id="CP089977">
    <property type="protein sequence ID" value="UXZ04079.1"/>
    <property type="molecule type" value="Genomic_DNA"/>
</dbReference>
<evidence type="ECO:0000256" key="1">
    <source>
        <dbReference type="ARBA" id="ARBA00003109"/>
    </source>
</evidence>
<comment type="pathway">
    <text evidence="3">Amino-acid biosynthesis; L-valine biosynthesis; L-valine from pyruvate: step 4/4.</text>
</comment>
<evidence type="ECO:0000256" key="3">
    <source>
        <dbReference type="ARBA" id="ARBA00004931"/>
    </source>
</evidence>
<dbReference type="EC" id="2.6.1.42" evidence="6"/>
<dbReference type="PANTHER" id="PTHR42743:SF11">
    <property type="entry name" value="AMINODEOXYCHORISMATE LYASE"/>
    <property type="match status" value="1"/>
</dbReference>
<evidence type="ECO:0000256" key="7">
    <source>
        <dbReference type="ARBA" id="ARBA00048212"/>
    </source>
</evidence>
<name>A0ABY6F1W0_9GAMM</name>
<evidence type="ECO:0000313" key="10">
    <source>
        <dbReference type="EMBL" id="UXZ04079.1"/>
    </source>
</evidence>
<organism evidence="10 11">
    <name type="scientific">Moraxella nasicaprae</name>
    <dbReference type="NCBI Taxonomy" id="2904122"/>
    <lineage>
        <taxon>Bacteria</taxon>
        <taxon>Pseudomonadati</taxon>
        <taxon>Pseudomonadota</taxon>
        <taxon>Gammaproteobacteria</taxon>
        <taxon>Moraxellales</taxon>
        <taxon>Moraxellaceae</taxon>
        <taxon>Moraxella</taxon>
    </lineage>
</organism>
<comment type="catalytic activity">
    <reaction evidence="7">
        <text>L-valine + 2-oxoglutarate = 3-methyl-2-oxobutanoate + L-glutamate</text>
        <dbReference type="Rhea" id="RHEA:24813"/>
        <dbReference type="ChEBI" id="CHEBI:11851"/>
        <dbReference type="ChEBI" id="CHEBI:16810"/>
        <dbReference type="ChEBI" id="CHEBI:29985"/>
        <dbReference type="ChEBI" id="CHEBI:57762"/>
        <dbReference type="EC" id="2.6.1.42"/>
    </reaction>
</comment>
<keyword evidence="10" id="KW-0808">Transferase</keyword>
<keyword evidence="11" id="KW-1185">Reference proteome</keyword>
<dbReference type="Proteomes" id="UP001063782">
    <property type="component" value="Chromosome"/>
</dbReference>
<dbReference type="RefSeq" id="WP_263075559.1">
    <property type="nucleotide sequence ID" value="NZ_CP089977.1"/>
</dbReference>
<protein>
    <recommendedName>
        <fullName evidence="6">branched-chain-amino-acid transaminase</fullName>
        <ecNumber evidence="6">2.6.1.42</ecNumber>
    </recommendedName>
</protein>
<dbReference type="Gene3D" id="3.30.470.10">
    <property type="match status" value="1"/>
</dbReference>
<dbReference type="PANTHER" id="PTHR42743">
    <property type="entry name" value="AMINO-ACID AMINOTRANSFERASE"/>
    <property type="match status" value="1"/>
</dbReference>
<dbReference type="InterPro" id="IPR036038">
    <property type="entry name" value="Aminotransferase-like"/>
</dbReference>
<comment type="pathway">
    <text evidence="4">Amino-acid biosynthesis; L-leucine biosynthesis; L-leucine from 3-methyl-2-oxobutanoate: step 4/4.</text>
</comment>
<dbReference type="InterPro" id="IPR001544">
    <property type="entry name" value="Aminotrans_IV"/>
</dbReference>
<evidence type="ECO:0000256" key="4">
    <source>
        <dbReference type="ARBA" id="ARBA00005072"/>
    </source>
</evidence>
<evidence type="ECO:0000256" key="6">
    <source>
        <dbReference type="ARBA" id="ARBA00013053"/>
    </source>
</evidence>
<accession>A0ABY6F1W0</accession>
<proteinExistence type="inferred from homology"/>
<comment type="catalytic activity">
    <reaction evidence="8">
        <text>L-isoleucine + 2-oxoglutarate = (S)-3-methyl-2-oxopentanoate + L-glutamate</text>
        <dbReference type="Rhea" id="RHEA:24801"/>
        <dbReference type="ChEBI" id="CHEBI:16810"/>
        <dbReference type="ChEBI" id="CHEBI:29985"/>
        <dbReference type="ChEBI" id="CHEBI:35146"/>
        <dbReference type="ChEBI" id="CHEBI:58045"/>
        <dbReference type="EC" id="2.6.1.42"/>
    </reaction>
</comment>
<evidence type="ECO:0000313" key="11">
    <source>
        <dbReference type="Proteomes" id="UP001063782"/>
    </source>
</evidence>
<dbReference type="Gene3D" id="3.20.10.10">
    <property type="entry name" value="D-amino Acid Aminotransferase, subunit A, domain 2"/>
    <property type="match status" value="1"/>
</dbReference>
<evidence type="ECO:0000256" key="5">
    <source>
        <dbReference type="ARBA" id="ARBA00009320"/>
    </source>
</evidence>
<dbReference type="GO" id="GO:0008483">
    <property type="term" value="F:transaminase activity"/>
    <property type="evidence" value="ECO:0007669"/>
    <property type="project" value="UniProtKB-KW"/>
</dbReference>
<dbReference type="InterPro" id="IPR050571">
    <property type="entry name" value="Class-IV_PLP-Dep_Aminotrnsfr"/>
</dbReference>
<dbReference type="Pfam" id="PF01063">
    <property type="entry name" value="Aminotran_4"/>
    <property type="match status" value="1"/>
</dbReference>
<gene>
    <name evidence="10" type="ORF">LU297_05515</name>
</gene>
<comment type="pathway">
    <text evidence="2">Amino-acid biosynthesis; L-isoleucine biosynthesis; L-isoleucine from 2-oxobutanoate: step 4/4.</text>
</comment>
<sequence>MYYLFDGDWQQVHTPIDERACAYGDGFFSTIGVYDGQMLWQDHHKDRIRTGVQVFGFELDIEPLMGHLVKFASQMNEGIIKIIVSRCQQSVRGYGYQDGQCQVWIKAMPSQIYQGVVWIDGVPVQPAMQIGCLPDALPTRIPALCGVKLIACPEQVLAVARLQQIQQDNPSISDALLGDVRGEWISGTTGNVLYRLDGQWYTPPITHAGVAGVMRAVLCQRYAIRERRLIDDDLARLDACVLTNAVRGITPVVALYHQGQWRTLSVCMPLS</sequence>
<evidence type="ECO:0000256" key="9">
    <source>
        <dbReference type="ARBA" id="ARBA00049229"/>
    </source>
</evidence>
<dbReference type="SUPFAM" id="SSF56752">
    <property type="entry name" value="D-aminoacid aminotransferase-like PLP-dependent enzymes"/>
    <property type="match status" value="1"/>
</dbReference>
<dbReference type="InterPro" id="IPR043132">
    <property type="entry name" value="BCAT-like_C"/>
</dbReference>
<comment type="similarity">
    <text evidence="5">Belongs to the class-IV pyridoxal-phosphate-dependent aminotransferase family.</text>
</comment>
<reference evidence="10" key="1">
    <citation type="submission" date="2021-12" db="EMBL/GenBank/DDBJ databases">
        <title>taxonomy of Moraxella sp. ZY201224.</title>
        <authorList>
            <person name="Li F."/>
        </authorList>
    </citation>
    <scope>NUCLEOTIDE SEQUENCE</scope>
    <source>
        <strain evidence="10">ZY201224</strain>
    </source>
</reference>
<comment type="function">
    <text evidence="1">Acts on leucine, isoleucine and valine.</text>
</comment>
<keyword evidence="10" id="KW-0032">Aminotransferase</keyword>
<dbReference type="InterPro" id="IPR043131">
    <property type="entry name" value="BCAT-like_N"/>
</dbReference>